<dbReference type="EMBL" id="HE797096">
    <property type="protein sequence ID" value="CCM02964.1"/>
    <property type="molecule type" value="Genomic_DNA"/>
</dbReference>
<keyword evidence="3" id="KW-1185">Reference proteome</keyword>
<feature type="compositionally biased region" description="Basic and acidic residues" evidence="1">
    <location>
        <begin position="323"/>
        <end position="332"/>
    </location>
</feature>
<evidence type="ECO:0000313" key="2">
    <source>
        <dbReference type="EMBL" id="CCM02964.1"/>
    </source>
</evidence>
<feature type="compositionally biased region" description="Polar residues" evidence="1">
    <location>
        <begin position="458"/>
        <end position="470"/>
    </location>
</feature>
<feature type="compositionally biased region" description="Basic residues" evidence="1">
    <location>
        <begin position="421"/>
        <end position="433"/>
    </location>
</feature>
<dbReference type="AlphaFoldDB" id="J4H3B1"/>
<proteinExistence type="predicted"/>
<dbReference type="OrthoDB" id="2943086at2759"/>
<dbReference type="InParanoid" id="J4H3B1"/>
<name>J4H3B1_9APHY</name>
<dbReference type="STRING" id="599839.J4H3B1"/>
<dbReference type="Proteomes" id="UP000006352">
    <property type="component" value="Unassembled WGS sequence"/>
</dbReference>
<feature type="compositionally biased region" description="Low complexity" evidence="1">
    <location>
        <begin position="434"/>
        <end position="457"/>
    </location>
</feature>
<feature type="region of interest" description="Disordered" evidence="1">
    <location>
        <begin position="184"/>
        <end position="206"/>
    </location>
</feature>
<accession>J4H3B1</accession>
<dbReference type="GeneID" id="24097875"/>
<gene>
    <name evidence="2" type="ORF">FIBRA_05079</name>
</gene>
<protein>
    <submittedName>
        <fullName evidence="2">Uncharacterized protein</fullName>
    </submittedName>
</protein>
<dbReference type="RefSeq" id="XP_012182247.1">
    <property type="nucleotide sequence ID" value="XM_012326857.1"/>
</dbReference>
<evidence type="ECO:0000256" key="1">
    <source>
        <dbReference type="SAM" id="MobiDB-lite"/>
    </source>
</evidence>
<dbReference type="HOGENOM" id="CLU_460055_0_0_1"/>
<organism evidence="2 3">
    <name type="scientific">Fibroporia radiculosa</name>
    <dbReference type="NCBI Taxonomy" id="599839"/>
    <lineage>
        <taxon>Eukaryota</taxon>
        <taxon>Fungi</taxon>
        <taxon>Dikarya</taxon>
        <taxon>Basidiomycota</taxon>
        <taxon>Agaricomycotina</taxon>
        <taxon>Agaricomycetes</taxon>
        <taxon>Polyporales</taxon>
        <taxon>Fibroporiaceae</taxon>
        <taxon>Fibroporia</taxon>
    </lineage>
</organism>
<feature type="region of interest" description="Disordered" evidence="1">
    <location>
        <begin position="218"/>
        <end position="238"/>
    </location>
</feature>
<evidence type="ECO:0000313" key="3">
    <source>
        <dbReference type="Proteomes" id="UP000006352"/>
    </source>
</evidence>
<feature type="region of interest" description="Disordered" evidence="1">
    <location>
        <begin position="306"/>
        <end position="476"/>
    </location>
</feature>
<sequence>MSGSGPDAASNARIRSAAPVGTWKVSYRTISWAYPKKRPRSSPAKPVAGLHPRPPHYHDLLYRTRHKEWVAKVSPEDLELSSSLVGVRGAEQVLRLYEESVGIEHIPVAATSEPPSSGTLGEEDLPVSQERWNDQVQALLGGVLERLTMPLENITLSTPGRESKMWDLNLLDSPNSDVVDLTESELSVESDPLPSTPRAGLASPHSNKQLNASAMSFIPTIPTSSPSSSSGSGLRSPSPTYEFAFPSLIPNNPAASPPKLQLPLQKDGDGFYHPVTGASPYSQAADPALSRNAASRRASADLLPAFLSDGSGSVRARSRNTSKTREIVDRLRSGRWNGKKAGGRAGKESEDKSPAGPASQTVKSKEKSNDQGGCPAPTRAEAGSPDAVDGWVRGSESSLSNDDGWIAGLPSANPTTPARPTSKRAQKSGHKRSSSSTSSMTGSTSACSSTTFSPATSLSSFGPQTPQSASALMFPPPPTGVPLSPFSALYPPPPVDPVQMHIQQQMQAQQWRAYAAAIAMYHPPHPAMPYSSFMPLAVAGPPGAYPATKGMAGVQ</sequence>
<feature type="region of interest" description="Disordered" evidence="1">
    <location>
        <begin position="273"/>
        <end position="292"/>
    </location>
</feature>
<reference evidence="2 3" key="1">
    <citation type="journal article" date="2012" name="Appl. Environ. Microbiol.">
        <title>Short-read sequencing for genomic analysis of the brown rot fungus Fibroporia radiculosa.</title>
        <authorList>
            <person name="Tang J.D."/>
            <person name="Perkins A.D."/>
            <person name="Sonstegard T.S."/>
            <person name="Schroeder S.G."/>
            <person name="Burgess S.C."/>
            <person name="Diehl S.V."/>
        </authorList>
    </citation>
    <scope>NUCLEOTIDE SEQUENCE [LARGE SCALE GENOMIC DNA]</scope>
    <source>
        <strain evidence="2 3">TFFH 294</strain>
    </source>
</reference>